<dbReference type="InterPro" id="IPR044068">
    <property type="entry name" value="CB"/>
</dbReference>
<dbReference type="SUPFAM" id="SSF56349">
    <property type="entry name" value="DNA breaking-rejoining enzymes"/>
    <property type="match status" value="1"/>
</dbReference>
<name>A0A5B0WMW3_9GAMM</name>
<dbReference type="GO" id="GO:0003677">
    <property type="term" value="F:DNA binding"/>
    <property type="evidence" value="ECO:0007669"/>
    <property type="project" value="UniProtKB-UniRule"/>
</dbReference>
<dbReference type="InterPro" id="IPR002104">
    <property type="entry name" value="Integrase_catalytic"/>
</dbReference>
<evidence type="ECO:0000256" key="5">
    <source>
        <dbReference type="PROSITE-ProRule" id="PRU01248"/>
    </source>
</evidence>
<keyword evidence="2" id="KW-0229">DNA integration</keyword>
<evidence type="ECO:0000313" key="8">
    <source>
        <dbReference type="EMBL" id="KAA1188394.1"/>
    </source>
</evidence>
<dbReference type="CDD" id="cd01189">
    <property type="entry name" value="INT_ICEBs1_C_like"/>
    <property type="match status" value="1"/>
</dbReference>
<dbReference type="InterPro" id="IPR050808">
    <property type="entry name" value="Phage_Integrase"/>
</dbReference>
<reference evidence="8 9" key="1">
    <citation type="submission" date="2019-09" db="EMBL/GenBank/DDBJ databases">
        <authorList>
            <person name="Chen X.-Y."/>
        </authorList>
    </citation>
    <scope>NUCLEOTIDE SEQUENCE [LARGE SCALE GENOMIC DNA]</scope>
    <source>
        <strain evidence="8 9">NY5</strain>
    </source>
</reference>
<dbReference type="GO" id="GO:0006310">
    <property type="term" value="P:DNA recombination"/>
    <property type="evidence" value="ECO:0007669"/>
    <property type="project" value="UniProtKB-KW"/>
</dbReference>
<dbReference type="InterPro" id="IPR011010">
    <property type="entry name" value="DNA_brk_join_enz"/>
</dbReference>
<dbReference type="Pfam" id="PF12167">
    <property type="entry name" value="Arm-DNA-bind_2"/>
    <property type="match status" value="1"/>
</dbReference>
<comment type="caution">
    <text evidence="8">The sequence shown here is derived from an EMBL/GenBank/DDBJ whole genome shotgun (WGS) entry which is preliminary data.</text>
</comment>
<dbReference type="GO" id="GO:0015074">
    <property type="term" value="P:DNA integration"/>
    <property type="evidence" value="ECO:0007669"/>
    <property type="project" value="UniProtKB-KW"/>
</dbReference>
<dbReference type="PROSITE" id="PS51900">
    <property type="entry name" value="CB"/>
    <property type="match status" value="1"/>
</dbReference>
<dbReference type="Gene3D" id="1.10.150.130">
    <property type="match status" value="1"/>
</dbReference>
<evidence type="ECO:0000256" key="1">
    <source>
        <dbReference type="ARBA" id="ARBA00008857"/>
    </source>
</evidence>
<dbReference type="RefSeq" id="WP_149612859.1">
    <property type="nucleotide sequence ID" value="NZ_VTUX01000010.1"/>
</dbReference>
<protein>
    <submittedName>
        <fullName evidence="8">Site-specific integrase</fullName>
    </submittedName>
</protein>
<dbReference type="Proteomes" id="UP000323708">
    <property type="component" value="Unassembled WGS sequence"/>
</dbReference>
<evidence type="ECO:0000259" key="6">
    <source>
        <dbReference type="PROSITE" id="PS51898"/>
    </source>
</evidence>
<organism evidence="8 9">
    <name type="scientific">Pseudohalioglobus sediminis</name>
    <dbReference type="NCBI Taxonomy" id="2606449"/>
    <lineage>
        <taxon>Bacteria</taxon>
        <taxon>Pseudomonadati</taxon>
        <taxon>Pseudomonadota</taxon>
        <taxon>Gammaproteobacteria</taxon>
        <taxon>Cellvibrionales</taxon>
        <taxon>Halieaceae</taxon>
        <taxon>Pseudohalioglobus</taxon>
    </lineage>
</organism>
<evidence type="ECO:0000259" key="7">
    <source>
        <dbReference type="PROSITE" id="PS51900"/>
    </source>
</evidence>
<evidence type="ECO:0000313" key="9">
    <source>
        <dbReference type="Proteomes" id="UP000323708"/>
    </source>
</evidence>
<keyword evidence="4" id="KW-0233">DNA recombination</keyword>
<dbReference type="PANTHER" id="PTHR30629:SF2">
    <property type="entry name" value="PROPHAGE INTEGRASE INTS-RELATED"/>
    <property type="match status" value="1"/>
</dbReference>
<dbReference type="Gene3D" id="1.10.443.10">
    <property type="entry name" value="Intergrase catalytic core"/>
    <property type="match status" value="1"/>
</dbReference>
<dbReference type="PROSITE" id="PS51898">
    <property type="entry name" value="TYR_RECOMBINASE"/>
    <property type="match status" value="1"/>
</dbReference>
<dbReference type="InterPro" id="IPR013762">
    <property type="entry name" value="Integrase-like_cat_sf"/>
</dbReference>
<dbReference type="InterPro" id="IPR022000">
    <property type="entry name" value="Min27-like_integrase_DNA_bind"/>
</dbReference>
<keyword evidence="3 5" id="KW-0238">DNA-binding</keyword>
<dbReference type="PANTHER" id="PTHR30629">
    <property type="entry name" value="PROPHAGE INTEGRASE"/>
    <property type="match status" value="1"/>
</dbReference>
<dbReference type="InterPro" id="IPR004107">
    <property type="entry name" value="Integrase_SAM-like_N"/>
</dbReference>
<dbReference type="InterPro" id="IPR010998">
    <property type="entry name" value="Integrase_recombinase_N"/>
</dbReference>
<evidence type="ECO:0000256" key="4">
    <source>
        <dbReference type="ARBA" id="ARBA00023172"/>
    </source>
</evidence>
<accession>A0A5B0WMW3</accession>
<keyword evidence="9" id="KW-1185">Reference proteome</keyword>
<dbReference type="AlphaFoldDB" id="A0A5B0WMW3"/>
<evidence type="ECO:0000256" key="3">
    <source>
        <dbReference type="ARBA" id="ARBA00023125"/>
    </source>
</evidence>
<proteinExistence type="inferred from homology"/>
<feature type="domain" description="Core-binding (CB)" evidence="7">
    <location>
        <begin position="84"/>
        <end position="173"/>
    </location>
</feature>
<feature type="domain" description="Tyr recombinase" evidence="6">
    <location>
        <begin position="193"/>
        <end position="375"/>
    </location>
</feature>
<evidence type="ECO:0000256" key="2">
    <source>
        <dbReference type="ARBA" id="ARBA00022908"/>
    </source>
</evidence>
<dbReference type="EMBL" id="VTUX01000010">
    <property type="protein sequence ID" value="KAA1188394.1"/>
    <property type="molecule type" value="Genomic_DNA"/>
</dbReference>
<dbReference type="Pfam" id="PF14659">
    <property type="entry name" value="Phage_int_SAM_3"/>
    <property type="match status" value="1"/>
</dbReference>
<gene>
    <name evidence="8" type="ORF">F0M18_18015</name>
</gene>
<comment type="similarity">
    <text evidence="1">Belongs to the 'phage' integrase family.</text>
</comment>
<dbReference type="Pfam" id="PF00589">
    <property type="entry name" value="Phage_integrase"/>
    <property type="match status" value="1"/>
</dbReference>
<sequence>MGSIRERRGLLFMDFRYRGVRCREYTKLSDKPANRKRLQAILERVEAEILLGTFDYAAYFANSDRVAQFRDHDERRVQFQSDTPTFSDFSELWFSENEIGWKHSYRITLRSSLDKHVLPAFGAQPVSHITRADILAFRANLAKIPRNDGSTGLSPARINTILVPLRLALSEAADRFEFESPYKNIKSLKVPKTKVDPFTLDEVLRILTHVRDDFRPYLTTRFYTAMRTGECHGLKWKYVDFDRREIMVRESLVAGEMTDTKTDSSTRDIPMSQPVFDALKEQHKRTGDREWVFCNGEGKQLQINNVSNRVWKPLLRLLDLPYRRLYQTRHTAATLWLAAGENVLWVSEMMGHADPHVTLQKYAKYAPDLTRRDGSAFEALLAQKTGNQRQDDQQGEDS</sequence>